<dbReference type="PANTHER" id="PTHR18937:SF12">
    <property type="entry name" value="STRUCTURAL MAINTENANCE OF CHROMOSOMES PROTEIN"/>
    <property type="match status" value="1"/>
</dbReference>
<dbReference type="Gene3D" id="1.20.1060.20">
    <property type="match status" value="1"/>
</dbReference>
<dbReference type="Pfam" id="PF02463">
    <property type="entry name" value="SMC_N"/>
    <property type="match status" value="1"/>
</dbReference>
<evidence type="ECO:0000256" key="3">
    <source>
        <dbReference type="ARBA" id="ARBA00022776"/>
    </source>
</evidence>
<feature type="compositionally biased region" description="Low complexity" evidence="8">
    <location>
        <begin position="89"/>
        <end position="130"/>
    </location>
</feature>
<feature type="compositionally biased region" description="Low complexity" evidence="8">
    <location>
        <begin position="1"/>
        <end position="29"/>
    </location>
</feature>
<accession>U6LRL0</accession>
<comment type="subcellular location">
    <subcellularLocation>
        <location evidence="1">Nucleus</location>
    </subcellularLocation>
</comment>
<feature type="region of interest" description="Disordered" evidence="8">
    <location>
        <begin position="1"/>
        <end position="63"/>
    </location>
</feature>
<feature type="coiled-coil region" evidence="7">
    <location>
        <begin position="1055"/>
        <end position="1130"/>
    </location>
</feature>
<dbReference type="InterPro" id="IPR010935">
    <property type="entry name" value="SMC_hinge"/>
</dbReference>
<dbReference type="GO" id="GO:0005634">
    <property type="term" value="C:nucleus"/>
    <property type="evidence" value="ECO:0007669"/>
    <property type="project" value="UniProtKB-SubCell"/>
</dbReference>
<dbReference type="Gene3D" id="3.30.70.1620">
    <property type="match status" value="1"/>
</dbReference>
<dbReference type="Gene3D" id="3.40.50.300">
    <property type="entry name" value="P-loop containing nucleotide triphosphate hydrolases"/>
    <property type="match status" value="1"/>
</dbReference>
<dbReference type="GO" id="GO:0005524">
    <property type="term" value="F:ATP binding"/>
    <property type="evidence" value="ECO:0007669"/>
    <property type="project" value="InterPro"/>
</dbReference>
<dbReference type="PANTHER" id="PTHR18937">
    <property type="entry name" value="STRUCTURAL MAINTENANCE OF CHROMOSOMES SMC FAMILY MEMBER"/>
    <property type="match status" value="1"/>
</dbReference>
<feature type="coiled-coil region" evidence="7">
    <location>
        <begin position="325"/>
        <end position="360"/>
    </location>
</feature>
<dbReference type="Pfam" id="PF06470">
    <property type="entry name" value="SMC_hinge"/>
    <property type="match status" value="1"/>
</dbReference>
<evidence type="ECO:0000256" key="4">
    <source>
        <dbReference type="ARBA" id="ARBA00023054"/>
    </source>
</evidence>
<dbReference type="GO" id="GO:0008278">
    <property type="term" value="C:cohesin complex"/>
    <property type="evidence" value="ECO:0007669"/>
    <property type="project" value="TreeGrafter"/>
</dbReference>
<dbReference type="GO" id="GO:0051301">
    <property type="term" value="P:cell division"/>
    <property type="evidence" value="ECO:0007669"/>
    <property type="project" value="UniProtKB-KW"/>
</dbReference>
<feature type="region of interest" description="Disordered" evidence="8">
    <location>
        <begin position="1157"/>
        <end position="1178"/>
    </location>
</feature>
<evidence type="ECO:0000259" key="10">
    <source>
        <dbReference type="Pfam" id="PF06470"/>
    </source>
</evidence>
<keyword evidence="2" id="KW-0132">Cell division</keyword>
<dbReference type="EMBL" id="HG713197">
    <property type="protein sequence ID" value="CDJ52806.1"/>
    <property type="molecule type" value="Genomic_DNA"/>
</dbReference>
<evidence type="ECO:0000313" key="12">
    <source>
        <dbReference type="Proteomes" id="UP000030750"/>
    </source>
</evidence>
<keyword evidence="5" id="KW-0539">Nucleus</keyword>
<dbReference type="SUPFAM" id="SSF75553">
    <property type="entry name" value="Smc hinge domain"/>
    <property type="match status" value="1"/>
</dbReference>
<evidence type="ECO:0000256" key="1">
    <source>
        <dbReference type="ARBA" id="ARBA00004123"/>
    </source>
</evidence>
<feature type="coiled-coil region" evidence="7">
    <location>
        <begin position="389"/>
        <end position="462"/>
    </location>
</feature>
<keyword evidence="6" id="KW-0131">Cell cycle</keyword>
<dbReference type="InterPro" id="IPR027417">
    <property type="entry name" value="P-loop_NTPase"/>
</dbReference>
<feature type="domain" description="SMC hinge" evidence="10">
    <location>
        <begin position="590"/>
        <end position="687"/>
    </location>
</feature>
<protein>
    <submittedName>
        <fullName evidence="11">Chromosome segregation protein smc1, putative</fullName>
    </submittedName>
</protein>
<dbReference type="GO" id="GO:0007062">
    <property type="term" value="P:sister chromatid cohesion"/>
    <property type="evidence" value="ECO:0007669"/>
    <property type="project" value="TreeGrafter"/>
</dbReference>
<keyword evidence="4 7" id="KW-0175">Coiled coil</keyword>
<evidence type="ECO:0000256" key="6">
    <source>
        <dbReference type="ARBA" id="ARBA00023306"/>
    </source>
</evidence>
<reference evidence="11" key="2">
    <citation type="submission" date="2013-10" db="EMBL/GenBank/DDBJ databases">
        <authorList>
            <person name="Aslett M."/>
        </authorList>
    </citation>
    <scope>NUCLEOTIDE SEQUENCE [LARGE SCALE GENOMIC DNA]</scope>
    <source>
        <strain evidence="11">Houghton</strain>
    </source>
</reference>
<sequence length="1353" mass="152867">MDLPTGSSVDSSVDGSQQRLLQQQQEQELPSMECDSPTALSGGWGLALPQQQQQQHSSSISQQPLLASGFPCSIASLFEDPSQVPPPQQQQQQQQLQQQQSQADNEQQPQPQQQQPQKPHQQQQEPPAAAAAAAAAAARFFLEYIVLENFKSYRGKHVIGPLQSSVAIIGANGTAVSLHFRRRAAAGCEGELLLLRRQISSSSSSCTYSGDSSVTAAARSPLELTRLIERVGSSEEWAEQFAAAAAAAAALHSEARQTFSSKQQLLAAVRVLRAQQQEVKTFKEMQQQHVSSKLLQLLQLLLQLLLQVLQLLLQVLQLLLQERGRQKQQQQRAAEEGQRAELLLQQLQQQLQKAEAADRKRISLSLQLEQKKTLVEKSAMKTSMLRSSLAESLERLRFAEQQQQQQQQKLQQKEEECRALKALEDQLSSEVIRLCDEQQHIKAAAEEKEKTLQQKLSKEQQQRLLLLQQQADSRLTDLKQQMAKKQPLLQQATSALDILERECLELERRISCLRELAVGSSNLPLRELVKRMQEEARQKQTAAAETLQQLLSDAASVKESLKEATENANASTSRREELQQLHAELQQQLSLEAIQYMKDNGHPAIDFLPLDRLREQQMRSSSSSSEQQHDIHVEGSRFLPPPNPEQLPPHCRWAVDCISCEQHLRPVVEFVLSDCIVVPSLLIAQQLKNSHFSRYRFVTLEGERLQHSGVFSIDAAAAAPAAAAAAAAGRMHAKQHSELLQRAEEVAAELHKIDALESGSGEFVRRKQQQLERLHRLSLQQQTKQKAWEQQQEHQQQQLDQLLQQHAQLKQRCELQRQKTASLAKEVEREASADAQAAAMVGFGKELKLPQGELRELLLQQQQQQQQRSAVAKLHVQQLRLEAELKDCRSRLEAAVAAAEAARAAQQHQQQEQQAVQQLATYERQLAEAEQQHEERLQQQQQQQQQLQQVEGELHQLRQESDRLLREKAEAAAAAAAAAQLQQQQQQQILHLLRQADAIGLELPLQRGTWKDVQQFINDADRQQQQQQQQQQAFEALRGLSFDWQALPPEKRAIIERESGSGARVQQELQRLREQQQQLHQRLQELNPNFKVEQKLQEVEAQLKQQEELQQQQRQAAAAAEAKLKTLRTQRREAFMKCFLHCQNVLSLIFAHLSAGGPVQDPQQQQQQQQEQQQQQDGANAGMLMLEDNMQEPWQQQQQQQFDAGGAQAFLDLESSAAFTREEEPFNCGVSLICKFPTKRFMQFQQLSGGEQHVAGLSLALALSSFNSKVPFLLLDEIDAHLDKTRLGRLASLLREISGGNKIQCIFITHKERLFTAADLLIGVVEDAAPSSSRCFFFDVRPYRNRDQPCPAN</sequence>
<dbReference type="Proteomes" id="UP000030750">
    <property type="component" value="Unassembled WGS sequence"/>
</dbReference>
<proteinExistence type="predicted"/>
<evidence type="ECO:0000313" key="11">
    <source>
        <dbReference type="EMBL" id="CDJ52806.1"/>
    </source>
</evidence>
<keyword evidence="3" id="KW-0498">Mitosis</keyword>
<evidence type="ECO:0000256" key="2">
    <source>
        <dbReference type="ARBA" id="ARBA00022618"/>
    </source>
</evidence>
<feature type="region of interest" description="Disordered" evidence="8">
    <location>
        <begin position="76"/>
        <end position="130"/>
    </location>
</feature>
<evidence type="ECO:0000259" key="9">
    <source>
        <dbReference type="Pfam" id="PF02463"/>
    </source>
</evidence>
<gene>
    <name evidence="11" type="ORF">EBH_0052620</name>
</gene>
<evidence type="ECO:0000256" key="7">
    <source>
        <dbReference type="SAM" id="Coils"/>
    </source>
</evidence>
<dbReference type="SUPFAM" id="SSF52540">
    <property type="entry name" value="P-loop containing nucleoside triphosphate hydrolases"/>
    <property type="match status" value="1"/>
</dbReference>
<reference evidence="11" key="1">
    <citation type="submission" date="2013-10" db="EMBL/GenBank/DDBJ databases">
        <title>Genomic analysis of the causative agents of coccidiosis in chickens.</title>
        <authorList>
            <person name="Reid A.J."/>
            <person name="Blake D."/>
            <person name="Billington K."/>
            <person name="Browne H."/>
            <person name="Dunn M."/>
            <person name="Hung S."/>
            <person name="Kawahara F."/>
            <person name="Miranda-Saavedra D."/>
            <person name="Mourier T."/>
            <person name="Nagra H."/>
            <person name="Otto T.D."/>
            <person name="Rawlings N."/>
            <person name="Sanchez A."/>
            <person name="Sanders M."/>
            <person name="Subramaniam C."/>
            <person name="Tay Y."/>
            <person name="Dear P."/>
            <person name="Doerig C."/>
            <person name="Gruber A."/>
            <person name="Parkinson J."/>
            <person name="Shirley M."/>
            <person name="Wan K.L."/>
            <person name="Berriman M."/>
            <person name="Tomley F."/>
            <person name="Pain A."/>
        </authorList>
    </citation>
    <scope>NUCLEOTIDE SEQUENCE [LARGE SCALE GENOMIC DNA]</scope>
    <source>
        <strain evidence="11">Houghton</strain>
    </source>
</reference>
<evidence type="ECO:0000256" key="8">
    <source>
        <dbReference type="SAM" id="MobiDB-lite"/>
    </source>
</evidence>
<dbReference type="InterPro" id="IPR003395">
    <property type="entry name" value="RecF/RecN/SMC_N"/>
</dbReference>
<feature type="coiled-coil region" evidence="7">
    <location>
        <begin position="785"/>
        <end position="819"/>
    </location>
</feature>
<feature type="compositionally biased region" description="Low complexity" evidence="8">
    <location>
        <begin position="50"/>
        <end position="63"/>
    </location>
</feature>
<name>U6LRL0_9EIME</name>
<keyword evidence="12" id="KW-1185">Reference proteome</keyword>
<evidence type="ECO:0000256" key="5">
    <source>
        <dbReference type="ARBA" id="ARBA00023242"/>
    </source>
</evidence>
<feature type="domain" description="RecF/RecN/SMC N-terminal" evidence="9">
    <location>
        <begin position="730"/>
        <end position="1326"/>
    </location>
</feature>
<dbReference type="VEuPathDB" id="ToxoDB:EBH_0052620"/>
<feature type="region of interest" description="Disordered" evidence="8">
    <location>
        <begin position="616"/>
        <end position="644"/>
    </location>
</feature>
<dbReference type="InterPro" id="IPR036277">
    <property type="entry name" value="SMC_hinge_sf"/>
</dbReference>
<feature type="region of interest" description="Disordered" evidence="8">
    <location>
        <begin position="558"/>
        <end position="579"/>
    </location>
</feature>
<dbReference type="GO" id="GO:0003677">
    <property type="term" value="F:DNA binding"/>
    <property type="evidence" value="ECO:0007669"/>
    <property type="project" value="TreeGrafter"/>
</dbReference>
<feature type="compositionally biased region" description="Low complexity" evidence="8">
    <location>
        <begin position="1163"/>
        <end position="1176"/>
    </location>
</feature>
<dbReference type="OrthoDB" id="5575062at2759"/>
<feature type="coiled-coil region" evidence="7">
    <location>
        <begin position="889"/>
        <end position="984"/>
    </location>
</feature>
<organism evidence="11 12">
    <name type="scientific">Eimeria brunetti</name>
    <dbReference type="NCBI Taxonomy" id="51314"/>
    <lineage>
        <taxon>Eukaryota</taxon>
        <taxon>Sar</taxon>
        <taxon>Alveolata</taxon>
        <taxon>Apicomplexa</taxon>
        <taxon>Conoidasida</taxon>
        <taxon>Coccidia</taxon>
        <taxon>Eucoccidiorida</taxon>
        <taxon>Eimeriorina</taxon>
        <taxon>Eimeriidae</taxon>
        <taxon>Eimeria</taxon>
    </lineage>
</organism>